<proteinExistence type="predicted"/>
<protein>
    <submittedName>
        <fullName evidence="1">Uncharacterized protein</fullName>
    </submittedName>
</protein>
<dbReference type="AlphaFoldDB" id="A0AAW2YB67"/>
<sequence length="70" mass="7903">MSPFWRGAFLPRCEPFANPSTPAKKDPLQDSGIYLFDRAYPCLRVLDLDSLLGEVEAEVRGPPLQQQLIQ</sequence>
<name>A0AAW2YB67_9LAMI</name>
<accession>A0AAW2YB67</accession>
<reference evidence="1" key="2">
    <citation type="journal article" date="2024" name="Plant">
        <title>Genomic evolution and insights into agronomic trait innovations of Sesamum species.</title>
        <authorList>
            <person name="Miao H."/>
            <person name="Wang L."/>
            <person name="Qu L."/>
            <person name="Liu H."/>
            <person name="Sun Y."/>
            <person name="Le M."/>
            <person name="Wang Q."/>
            <person name="Wei S."/>
            <person name="Zheng Y."/>
            <person name="Lin W."/>
            <person name="Duan Y."/>
            <person name="Cao H."/>
            <person name="Xiong S."/>
            <person name="Wang X."/>
            <person name="Wei L."/>
            <person name="Li C."/>
            <person name="Ma Q."/>
            <person name="Ju M."/>
            <person name="Zhao R."/>
            <person name="Li G."/>
            <person name="Mu C."/>
            <person name="Tian Q."/>
            <person name="Mei H."/>
            <person name="Zhang T."/>
            <person name="Gao T."/>
            <person name="Zhang H."/>
        </authorList>
    </citation>
    <scope>NUCLEOTIDE SEQUENCE</scope>
    <source>
        <strain evidence="1">KEN1</strain>
    </source>
</reference>
<comment type="caution">
    <text evidence="1">The sequence shown here is derived from an EMBL/GenBank/DDBJ whole genome shotgun (WGS) entry which is preliminary data.</text>
</comment>
<dbReference type="EMBL" id="JACGWN010000001">
    <property type="protein sequence ID" value="KAL0463075.1"/>
    <property type="molecule type" value="Genomic_DNA"/>
</dbReference>
<evidence type="ECO:0000313" key="1">
    <source>
        <dbReference type="EMBL" id="KAL0463075.1"/>
    </source>
</evidence>
<gene>
    <name evidence="1" type="ORF">Slati_0195100</name>
</gene>
<reference evidence="1" key="1">
    <citation type="submission" date="2020-06" db="EMBL/GenBank/DDBJ databases">
        <authorList>
            <person name="Li T."/>
            <person name="Hu X."/>
            <person name="Zhang T."/>
            <person name="Song X."/>
            <person name="Zhang H."/>
            <person name="Dai N."/>
            <person name="Sheng W."/>
            <person name="Hou X."/>
            <person name="Wei L."/>
        </authorList>
    </citation>
    <scope>NUCLEOTIDE SEQUENCE</scope>
    <source>
        <strain evidence="1">KEN1</strain>
        <tissue evidence="1">Leaf</tissue>
    </source>
</reference>
<organism evidence="1">
    <name type="scientific">Sesamum latifolium</name>
    <dbReference type="NCBI Taxonomy" id="2727402"/>
    <lineage>
        <taxon>Eukaryota</taxon>
        <taxon>Viridiplantae</taxon>
        <taxon>Streptophyta</taxon>
        <taxon>Embryophyta</taxon>
        <taxon>Tracheophyta</taxon>
        <taxon>Spermatophyta</taxon>
        <taxon>Magnoliopsida</taxon>
        <taxon>eudicotyledons</taxon>
        <taxon>Gunneridae</taxon>
        <taxon>Pentapetalae</taxon>
        <taxon>asterids</taxon>
        <taxon>lamiids</taxon>
        <taxon>Lamiales</taxon>
        <taxon>Pedaliaceae</taxon>
        <taxon>Sesamum</taxon>
    </lineage>
</organism>